<evidence type="ECO:0000313" key="9">
    <source>
        <dbReference type="Proteomes" id="UP000037069"/>
    </source>
</evidence>
<dbReference type="PANTHER" id="PTHR11266">
    <property type="entry name" value="PEROXISOMAL MEMBRANE PROTEIN 2, PXMP2 MPV17"/>
    <property type="match status" value="1"/>
</dbReference>
<comment type="subcellular location">
    <subcellularLocation>
        <location evidence="1">Membrane</location>
        <topology evidence="1">Multi-pass membrane protein</topology>
    </subcellularLocation>
</comment>
<keyword evidence="4 7" id="KW-1133">Transmembrane helix</keyword>
<accession>A0A0L0CNT1</accession>
<dbReference type="OMA" id="HYVASSC"/>
<dbReference type="Proteomes" id="UP000037069">
    <property type="component" value="Unassembled WGS sequence"/>
</dbReference>
<reference evidence="8 9" key="1">
    <citation type="journal article" date="2015" name="Nat. Commun.">
        <title>Lucilia cuprina genome unlocks parasitic fly biology to underpin future interventions.</title>
        <authorList>
            <person name="Anstead C.A."/>
            <person name="Korhonen P.K."/>
            <person name="Young N.D."/>
            <person name="Hall R.S."/>
            <person name="Jex A.R."/>
            <person name="Murali S.C."/>
            <person name="Hughes D.S."/>
            <person name="Lee S.F."/>
            <person name="Perry T."/>
            <person name="Stroehlein A.J."/>
            <person name="Ansell B.R."/>
            <person name="Breugelmans B."/>
            <person name="Hofmann A."/>
            <person name="Qu J."/>
            <person name="Dugan S."/>
            <person name="Lee S.L."/>
            <person name="Chao H."/>
            <person name="Dinh H."/>
            <person name="Han Y."/>
            <person name="Doddapaneni H.V."/>
            <person name="Worley K.C."/>
            <person name="Muzny D.M."/>
            <person name="Ioannidis P."/>
            <person name="Waterhouse R.M."/>
            <person name="Zdobnov E.M."/>
            <person name="James P.J."/>
            <person name="Bagnall N.H."/>
            <person name="Kotze A.C."/>
            <person name="Gibbs R.A."/>
            <person name="Richards S."/>
            <person name="Batterham P."/>
            <person name="Gasser R.B."/>
        </authorList>
    </citation>
    <scope>NUCLEOTIDE SEQUENCE [LARGE SCALE GENOMIC DNA]</scope>
    <source>
        <strain evidence="8 9">LS</strain>
        <tissue evidence="8">Full body</tissue>
    </source>
</reference>
<evidence type="ECO:0000256" key="5">
    <source>
        <dbReference type="ARBA" id="ARBA00023136"/>
    </source>
</evidence>
<dbReference type="PANTHER" id="PTHR11266:SF17">
    <property type="entry name" value="PROTEIN MPV17"/>
    <property type="match status" value="1"/>
</dbReference>
<proteinExistence type="inferred from homology"/>
<dbReference type="GO" id="GO:1901858">
    <property type="term" value="P:regulation of mitochondrial DNA metabolic process"/>
    <property type="evidence" value="ECO:0007669"/>
    <property type="project" value="TreeGrafter"/>
</dbReference>
<dbReference type="STRING" id="7375.A0A0L0CNT1"/>
<sequence>MSVCSSGPLKLTIRTIFHYVASSCRLALFMGAGDVIMQNYNNTNKEMKQINWRRSAKFATIGLCFMGPILTYWKNIVGSVVSVHNSYSGRILKQFLCDQIYLAPCINLGIITVKGVLENESIEEIEKSISVKFPLIIKRHYMLWPAVQFFGSLCIQPSLQIGFANCIAVLWYSYLSGILHEDEILQKSHDNLKKLMVE</sequence>
<evidence type="ECO:0000256" key="3">
    <source>
        <dbReference type="ARBA" id="ARBA00022692"/>
    </source>
</evidence>
<evidence type="ECO:0000256" key="2">
    <source>
        <dbReference type="ARBA" id="ARBA00006824"/>
    </source>
</evidence>
<name>A0A0L0CNT1_LUCCU</name>
<keyword evidence="5 7" id="KW-0472">Membrane</keyword>
<organism evidence="8 9">
    <name type="scientific">Lucilia cuprina</name>
    <name type="common">Green bottle fly</name>
    <name type="synonym">Australian sheep blowfly</name>
    <dbReference type="NCBI Taxonomy" id="7375"/>
    <lineage>
        <taxon>Eukaryota</taxon>
        <taxon>Metazoa</taxon>
        <taxon>Ecdysozoa</taxon>
        <taxon>Arthropoda</taxon>
        <taxon>Hexapoda</taxon>
        <taxon>Insecta</taxon>
        <taxon>Pterygota</taxon>
        <taxon>Neoptera</taxon>
        <taxon>Endopterygota</taxon>
        <taxon>Diptera</taxon>
        <taxon>Brachycera</taxon>
        <taxon>Muscomorpha</taxon>
        <taxon>Oestroidea</taxon>
        <taxon>Calliphoridae</taxon>
        <taxon>Luciliinae</taxon>
        <taxon>Lucilia</taxon>
    </lineage>
</organism>
<comment type="similarity">
    <text evidence="2 7">Belongs to the peroxisomal membrane protein PXMP2/4 family.</text>
</comment>
<dbReference type="EMBL" id="JRES01000125">
    <property type="protein sequence ID" value="KNC33980.1"/>
    <property type="molecule type" value="Genomic_DNA"/>
</dbReference>
<dbReference type="Pfam" id="PF04117">
    <property type="entry name" value="Mpv17_PMP22"/>
    <property type="match status" value="1"/>
</dbReference>
<keyword evidence="9" id="KW-1185">Reference proteome</keyword>
<dbReference type="GO" id="GO:0016020">
    <property type="term" value="C:membrane"/>
    <property type="evidence" value="ECO:0007669"/>
    <property type="project" value="UniProtKB-SubCell"/>
</dbReference>
<evidence type="ECO:0000256" key="7">
    <source>
        <dbReference type="RuleBase" id="RU363053"/>
    </source>
</evidence>
<evidence type="ECO:0000256" key="6">
    <source>
        <dbReference type="ARBA" id="ARBA00049743"/>
    </source>
</evidence>
<dbReference type="AlphaFoldDB" id="A0A0L0CNT1"/>
<evidence type="ECO:0000313" key="8">
    <source>
        <dbReference type="EMBL" id="KNC33980.1"/>
    </source>
</evidence>
<dbReference type="GO" id="GO:0015267">
    <property type="term" value="F:channel activity"/>
    <property type="evidence" value="ECO:0007669"/>
    <property type="project" value="TreeGrafter"/>
</dbReference>
<dbReference type="OrthoDB" id="430207at2759"/>
<feature type="transmembrane region" description="Helical" evidence="7">
    <location>
        <begin position="16"/>
        <end position="36"/>
    </location>
</feature>
<protein>
    <recommendedName>
        <fullName evidence="6">Mitochondrial inner membrane protein Mpv17</fullName>
    </recommendedName>
</protein>
<keyword evidence="3 7" id="KW-0812">Transmembrane</keyword>
<dbReference type="InterPro" id="IPR007248">
    <property type="entry name" value="Mpv17_PMP22"/>
</dbReference>
<feature type="transmembrane region" description="Helical" evidence="7">
    <location>
        <begin position="56"/>
        <end position="73"/>
    </location>
</feature>
<gene>
    <name evidence="8" type="ORF">FF38_10188</name>
</gene>
<evidence type="ECO:0000256" key="4">
    <source>
        <dbReference type="ARBA" id="ARBA00022989"/>
    </source>
</evidence>
<comment type="caution">
    <text evidence="8">The sequence shown here is derived from an EMBL/GenBank/DDBJ whole genome shotgun (WGS) entry which is preliminary data.</text>
</comment>
<evidence type="ECO:0000256" key="1">
    <source>
        <dbReference type="ARBA" id="ARBA00004141"/>
    </source>
</evidence>
<dbReference type="GO" id="GO:0005739">
    <property type="term" value="C:mitochondrion"/>
    <property type="evidence" value="ECO:0007669"/>
    <property type="project" value="TreeGrafter"/>
</dbReference>